<dbReference type="SUPFAM" id="SSF46785">
    <property type="entry name" value="Winged helix' DNA-binding domain"/>
    <property type="match status" value="1"/>
</dbReference>
<dbReference type="Pfam" id="PF00126">
    <property type="entry name" value="HTH_1"/>
    <property type="match status" value="1"/>
</dbReference>
<keyword evidence="2" id="KW-0805">Transcription regulation</keyword>
<dbReference type="PANTHER" id="PTHR30537:SF5">
    <property type="entry name" value="HTH-TYPE TRANSCRIPTIONAL ACTIVATOR TTDR-RELATED"/>
    <property type="match status" value="1"/>
</dbReference>
<sequence>MLEWLLITTRSVHILVAMANNEDVSGFDDLAVFLDIYDTGGFRKTAQRLGLSPSSVSERLKRLERQVGVPLLTRTTRSVSPTDAGRSLAERLLPLYSEARAALKDAASSQHQVRGLLKLNVTGAVMVDILPPLVGRFLEMHPGVRMEFVVEDRLVDAVAAGCDAGIRYGEHLAQDMIAVPLGPRRQRCALAASPSYLAGRRRPQHPSDVLDHECIRLRFSSGAYVMWEFEREGEALTVDPQGRLVVGVDAAAAAIDFARSSRGLIYTFENWLQPHFASGDLEPVLPEWWTTFDGPSLYFSRRFMPAPLRAFIDFVGSERRD</sequence>
<accession>A0A7X0JP21</accession>
<keyword evidence="3 9" id="KW-0238">DNA-binding</keyword>
<dbReference type="PANTHER" id="PTHR30537">
    <property type="entry name" value="HTH-TYPE TRANSCRIPTIONAL REGULATOR"/>
    <property type="match status" value="1"/>
</dbReference>
<keyword evidence="10" id="KW-1185">Reference proteome</keyword>
<dbReference type="Proteomes" id="UP000585437">
    <property type="component" value="Unassembled WGS sequence"/>
</dbReference>
<proteinExistence type="inferred from homology"/>
<evidence type="ECO:0000256" key="6">
    <source>
        <dbReference type="ARBA" id="ARBA00067332"/>
    </source>
</evidence>
<dbReference type="InterPro" id="IPR005119">
    <property type="entry name" value="LysR_subst-bd"/>
</dbReference>
<reference evidence="9 10" key="1">
    <citation type="submission" date="2020-08" db="EMBL/GenBank/DDBJ databases">
        <title>The Agave Microbiome: Exploring the role of microbial communities in plant adaptations to desert environments.</title>
        <authorList>
            <person name="Partida-Martinez L.P."/>
        </authorList>
    </citation>
    <scope>NUCLEOTIDE SEQUENCE [LARGE SCALE GENOMIC DNA]</scope>
    <source>
        <strain evidence="9 10">AS3.12</strain>
    </source>
</reference>
<evidence type="ECO:0000259" key="8">
    <source>
        <dbReference type="PROSITE" id="PS50931"/>
    </source>
</evidence>
<dbReference type="GO" id="GO:0003700">
    <property type="term" value="F:DNA-binding transcription factor activity"/>
    <property type="evidence" value="ECO:0007669"/>
    <property type="project" value="InterPro"/>
</dbReference>
<comment type="caution">
    <text evidence="9">The sequence shown here is derived from an EMBL/GenBank/DDBJ whole genome shotgun (WGS) entry which is preliminary data.</text>
</comment>
<feature type="domain" description="HTH lysR-type" evidence="8">
    <location>
        <begin position="27"/>
        <end position="82"/>
    </location>
</feature>
<evidence type="ECO:0000313" key="10">
    <source>
        <dbReference type="Proteomes" id="UP000585437"/>
    </source>
</evidence>
<comment type="function">
    <text evidence="5">Transcriptional regulator of the ttuABCDE tartrate utilization operon.</text>
</comment>
<evidence type="ECO:0000256" key="2">
    <source>
        <dbReference type="ARBA" id="ARBA00023015"/>
    </source>
</evidence>
<evidence type="ECO:0000256" key="3">
    <source>
        <dbReference type="ARBA" id="ARBA00023125"/>
    </source>
</evidence>
<dbReference type="InterPro" id="IPR036390">
    <property type="entry name" value="WH_DNA-bd_sf"/>
</dbReference>
<dbReference type="Pfam" id="PF03466">
    <property type="entry name" value="LysR_substrate"/>
    <property type="match status" value="1"/>
</dbReference>
<evidence type="ECO:0000256" key="7">
    <source>
        <dbReference type="ARBA" id="ARBA00083243"/>
    </source>
</evidence>
<dbReference type="FunFam" id="1.10.10.10:FF:000001">
    <property type="entry name" value="LysR family transcriptional regulator"/>
    <property type="match status" value="1"/>
</dbReference>
<dbReference type="SUPFAM" id="SSF53850">
    <property type="entry name" value="Periplasmic binding protein-like II"/>
    <property type="match status" value="1"/>
</dbReference>
<name>A0A7X0JP21_9HYPH</name>
<organism evidence="9 10">
    <name type="scientific">Rhizobium soli</name>
    <dbReference type="NCBI Taxonomy" id="424798"/>
    <lineage>
        <taxon>Bacteria</taxon>
        <taxon>Pseudomonadati</taxon>
        <taxon>Pseudomonadota</taxon>
        <taxon>Alphaproteobacteria</taxon>
        <taxon>Hyphomicrobiales</taxon>
        <taxon>Rhizobiaceae</taxon>
        <taxon>Rhizobium/Agrobacterium group</taxon>
        <taxon>Rhizobium</taxon>
    </lineage>
</organism>
<dbReference type="Gene3D" id="3.40.190.290">
    <property type="match status" value="1"/>
</dbReference>
<dbReference type="InterPro" id="IPR036388">
    <property type="entry name" value="WH-like_DNA-bd_sf"/>
</dbReference>
<dbReference type="RefSeq" id="WP_343061028.1">
    <property type="nucleotide sequence ID" value="NZ_JACHBU010000021.1"/>
</dbReference>
<dbReference type="GO" id="GO:0003677">
    <property type="term" value="F:DNA binding"/>
    <property type="evidence" value="ECO:0007669"/>
    <property type="project" value="UniProtKB-KW"/>
</dbReference>
<dbReference type="Gene3D" id="1.10.10.10">
    <property type="entry name" value="Winged helix-like DNA-binding domain superfamily/Winged helix DNA-binding domain"/>
    <property type="match status" value="1"/>
</dbReference>
<dbReference type="InterPro" id="IPR000847">
    <property type="entry name" value="LysR_HTH_N"/>
</dbReference>
<gene>
    <name evidence="9" type="ORF">F4695_004578</name>
</gene>
<evidence type="ECO:0000256" key="4">
    <source>
        <dbReference type="ARBA" id="ARBA00023163"/>
    </source>
</evidence>
<dbReference type="PROSITE" id="PS50931">
    <property type="entry name" value="HTH_LYSR"/>
    <property type="match status" value="1"/>
</dbReference>
<protein>
    <recommendedName>
        <fullName evidence="6">HTH-type transcriptional regulator TtuA</fullName>
    </recommendedName>
    <alternativeName>
        <fullName evidence="7">Tartrate utilization transcriptional regulator</fullName>
    </alternativeName>
</protein>
<comment type="similarity">
    <text evidence="1">Belongs to the LysR transcriptional regulatory family.</text>
</comment>
<evidence type="ECO:0000256" key="1">
    <source>
        <dbReference type="ARBA" id="ARBA00009437"/>
    </source>
</evidence>
<evidence type="ECO:0000256" key="5">
    <source>
        <dbReference type="ARBA" id="ARBA00054626"/>
    </source>
</evidence>
<keyword evidence="4" id="KW-0804">Transcription</keyword>
<dbReference type="AlphaFoldDB" id="A0A7X0JP21"/>
<evidence type="ECO:0000313" key="9">
    <source>
        <dbReference type="EMBL" id="MBB6511180.1"/>
    </source>
</evidence>
<dbReference type="InterPro" id="IPR058163">
    <property type="entry name" value="LysR-type_TF_proteobact-type"/>
</dbReference>
<dbReference type="EMBL" id="JACHBU010000021">
    <property type="protein sequence ID" value="MBB6511180.1"/>
    <property type="molecule type" value="Genomic_DNA"/>
</dbReference>